<keyword evidence="6 10" id="KW-0584">Phenylalanine biosynthesis</keyword>
<dbReference type="GO" id="GO:0004664">
    <property type="term" value="F:prephenate dehydratase activity"/>
    <property type="evidence" value="ECO:0007669"/>
    <property type="project" value="UniProtKB-UniRule"/>
</dbReference>
<dbReference type="EC" id="4.2.1.51" evidence="2 10"/>
<feature type="domain" description="Prephenate dehydratase" evidence="11">
    <location>
        <begin position="5"/>
        <end position="185"/>
    </location>
</feature>
<evidence type="ECO:0000256" key="5">
    <source>
        <dbReference type="ARBA" id="ARBA00023141"/>
    </source>
</evidence>
<evidence type="ECO:0000256" key="2">
    <source>
        <dbReference type="ARBA" id="ARBA00013147"/>
    </source>
</evidence>
<gene>
    <name evidence="10 13" type="primary">pheA</name>
    <name evidence="13" type="ORF">EII10_10755</name>
</gene>
<dbReference type="FunFam" id="3.30.70.260:FF:000012">
    <property type="entry name" value="Prephenate dehydratase"/>
    <property type="match status" value="1"/>
</dbReference>
<dbReference type="RefSeq" id="WP_124934501.1">
    <property type="nucleotide sequence ID" value="NZ_JAGFOU010000030.1"/>
</dbReference>
<dbReference type="Pfam" id="PF00800">
    <property type="entry name" value="PDT"/>
    <property type="match status" value="1"/>
</dbReference>
<evidence type="ECO:0000256" key="9">
    <source>
        <dbReference type="PIRSR" id="PIRSR001500-2"/>
    </source>
</evidence>
<dbReference type="AlphaFoldDB" id="A0A3P1UVG6"/>
<dbReference type="OrthoDB" id="9802281at2"/>
<evidence type="ECO:0000256" key="8">
    <source>
        <dbReference type="ARBA" id="ARBA00047848"/>
    </source>
</evidence>
<organism evidence="13 14">
    <name type="scientific">Actinomyces bowdenii</name>
    <dbReference type="NCBI Taxonomy" id="131109"/>
    <lineage>
        <taxon>Bacteria</taxon>
        <taxon>Bacillati</taxon>
        <taxon>Actinomycetota</taxon>
        <taxon>Actinomycetes</taxon>
        <taxon>Actinomycetales</taxon>
        <taxon>Actinomycetaceae</taxon>
        <taxon>Actinomyces</taxon>
    </lineage>
</organism>
<dbReference type="SUPFAM" id="SSF55021">
    <property type="entry name" value="ACT-like"/>
    <property type="match status" value="1"/>
</dbReference>
<evidence type="ECO:0000259" key="11">
    <source>
        <dbReference type="PROSITE" id="PS51171"/>
    </source>
</evidence>
<dbReference type="FunFam" id="3.40.190.10:FF:000064">
    <property type="entry name" value="Prephenate dehydratase"/>
    <property type="match status" value="1"/>
</dbReference>
<keyword evidence="14" id="KW-1185">Reference proteome</keyword>
<evidence type="ECO:0000256" key="6">
    <source>
        <dbReference type="ARBA" id="ARBA00023222"/>
    </source>
</evidence>
<dbReference type="NCBIfam" id="NF008865">
    <property type="entry name" value="PRK11898.1"/>
    <property type="match status" value="1"/>
</dbReference>
<dbReference type="PROSITE" id="PS00857">
    <property type="entry name" value="PREPHENATE_DEHYDR_1"/>
    <property type="match status" value="1"/>
</dbReference>
<keyword evidence="7 10" id="KW-0456">Lyase</keyword>
<dbReference type="EMBL" id="RQZC01000024">
    <property type="protein sequence ID" value="RRD25256.1"/>
    <property type="molecule type" value="Genomic_DNA"/>
</dbReference>
<feature type="site" description="Essential for prephenate dehydratase activity" evidence="9">
    <location>
        <position position="178"/>
    </location>
</feature>
<keyword evidence="5 10" id="KW-0057">Aromatic amino acid biosynthesis</keyword>
<dbReference type="PIRSF" id="PIRSF001500">
    <property type="entry name" value="Chor_mut_pdt_Ppr"/>
    <property type="match status" value="1"/>
</dbReference>
<dbReference type="Pfam" id="PF01842">
    <property type="entry name" value="ACT"/>
    <property type="match status" value="1"/>
</dbReference>
<proteinExistence type="predicted"/>
<dbReference type="Gene3D" id="3.40.190.10">
    <property type="entry name" value="Periplasmic binding protein-like II"/>
    <property type="match status" value="2"/>
</dbReference>
<dbReference type="PANTHER" id="PTHR21022:SF19">
    <property type="entry name" value="PREPHENATE DEHYDRATASE-RELATED"/>
    <property type="match status" value="1"/>
</dbReference>
<dbReference type="Proteomes" id="UP000271272">
    <property type="component" value="Unassembled WGS sequence"/>
</dbReference>
<dbReference type="InterPro" id="IPR002912">
    <property type="entry name" value="ACT_dom"/>
</dbReference>
<dbReference type="PANTHER" id="PTHR21022">
    <property type="entry name" value="PREPHENATE DEHYDRATASE P PROTEIN"/>
    <property type="match status" value="1"/>
</dbReference>
<evidence type="ECO:0000256" key="3">
    <source>
        <dbReference type="ARBA" id="ARBA00021872"/>
    </source>
</evidence>
<dbReference type="PROSITE" id="PS51671">
    <property type="entry name" value="ACT"/>
    <property type="match status" value="1"/>
</dbReference>
<dbReference type="InterPro" id="IPR008242">
    <property type="entry name" value="Chor_mutase/pphenate_deHydtase"/>
</dbReference>
<dbReference type="PROSITE" id="PS00858">
    <property type="entry name" value="PREPHENATE_DEHYDR_2"/>
    <property type="match status" value="1"/>
</dbReference>
<evidence type="ECO:0000313" key="14">
    <source>
        <dbReference type="Proteomes" id="UP000271272"/>
    </source>
</evidence>
<dbReference type="PROSITE" id="PS51171">
    <property type="entry name" value="PREPHENATE_DEHYDR_3"/>
    <property type="match status" value="1"/>
</dbReference>
<name>A0A3P1UVG6_9ACTO</name>
<keyword evidence="4 10" id="KW-0028">Amino-acid biosynthesis</keyword>
<feature type="domain" description="ACT" evidence="12">
    <location>
        <begin position="200"/>
        <end position="277"/>
    </location>
</feature>
<protein>
    <recommendedName>
        <fullName evidence="3 10">Prephenate dehydratase</fullName>
        <shortName evidence="10">PDT</shortName>
        <ecNumber evidence="2 10">4.2.1.51</ecNumber>
    </recommendedName>
</protein>
<reference evidence="13 14" key="1">
    <citation type="submission" date="2018-11" db="EMBL/GenBank/DDBJ databases">
        <title>Genomes From Bacteria Associated with the Canine Oral Cavity: a Test Case for Automated Genome-Based Taxonomic Assignment.</title>
        <authorList>
            <person name="Coil D.A."/>
            <person name="Jospin G."/>
            <person name="Darling A.E."/>
            <person name="Wallis C."/>
            <person name="Davis I.J."/>
            <person name="Harris S."/>
            <person name="Eisen J.A."/>
            <person name="Holcombe L.J."/>
            <person name="O'Flynn C."/>
        </authorList>
    </citation>
    <scope>NUCLEOTIDE SEQUENCE [LARGE SCALE GENOMIC DNA]</scope>
    <source>
        <strain evidence="13 14">OH5050</strain>
    </source>
</reference>
<comment type="caution">
    <text evidence="13">The sequence shown here is derived from an EMBL/GenBank/DDBJ whole genome shotgun (WGS) entry which is preliminary data.</text>
</comment>
<dbReference type="CDD" id="cd13632">
    <property type="entry name" value="PBP2_Aa-PDT_like"/>
    <property type="match status" value="1"/>
</dbReference>
<evidence type="ECO:0000256" key="10">
    <source>
        <dbReference type="RuleBase" id="RU361254"/>
    </source>
</evidence>
<dbReference type="InterPro" id="IPR045865">
    <property type="entry name" value="ACT-like_dom_sf"/>
</dbReference>
<accession>A0A3P1UVG6</accession>
<evidence type="ECO:0000256" key="7">
    <source>
        <dbReference type="ARBA" id="ARBA00023239"/>
    </source>
</evidence>
<sequence>MTENLWSFLGPAGTFTEMALRQVAPVDVELDPCQDVPTALDRVRSRASQAAVVPIENSVEGGVNATLDNLVASTPLVIAAEMAVPITFVLAGRPGTRLEDVTAISTHPHAWAQCRGWVHHNLPEALYVAATSTSAPAQALADDGEPGFQAALCNPLAAQAYGLEVLAAGVADNPEAVTRFVKVTRPGRVPQPTGADKTTLMVQLPHDRSGALLGMLEQFSARGVNLSRIESRPVGDSLGRYRFSIDVEGHVREERVQAALIGLHRTCPMVRFLGSYPRLDARPVMVLAGTSDKDFVVARSWVADVLEGRAR</sequence>
<dbReference type="GO" id="GO:0005737">
    <property type="term" value="C:cytoplasm"/>
    <property type="evidence" value="ECO:0007669"/>
    <property type="project" value="TreeGrafter"/>
</dbReference>
<dbReference type="SUPFAM" id="SSF53850">
    <property type="entry name" value="Periplasmic binding protein-like II"/>
    <property type="match status" value="1"/>
</dbReference>
<dbReference type="CDD" id="cd04905">
    <property type="entry name" value="ACT_CM-PDT"/>
    <property type="match status" value="1"/>
</dbReference>
<evidence type="ECO:0000259" key="12">
    <source>
        <dbReference type="PROSITE" id="PS51671"/>
    </source>
</evidence>
<dbReference type="InterPro" id="IPR001086">
    <property type="entry name" value="Preph_deHydtase"/>
</dbReference>
<comment type="pathway">
    <text evidence="1 10">Amino-acid biosynthesis; L-phenylalanine biosynthesis; phenylpyruvate from prephenate: step 1/1.</text>
</comment>
<evidence type="ECO:0000256" key="4">
    <source>
        <dbReference type="ARBA" id="ARBA00022605"/>
    </source>
</evidence>
<evidence type="ECO:0000256" key="1">
    <source>
        <dbReference type="ARBA" id="ARBA00004741"/>
    </source>
</evidence>
<comment type="catalytic activity">
    <reaction evidence="8 10">
        <text>prephenate + H(+) = 3-phenylpyruvate + CO2 + H2O</text>
        <dbReference type="Rhea" id="RHEA:21648"/>
        <dbReference type="ChEBI" id="CHEBI:15377"/>
        <dbReference type="ChEBI" id="CHEBI:15378"/>
        <dbReference type="ChEBI" id="CHEBI:16526"/>
        <dbReference type="ChEBI" id="CHEBI:18005"/>
        <dbReference type="ChEBI" id="CHEBI:29934"/>
        <dbReference type="EC" id="4.2.1.51"/>
    </reaction>
</comment>
<dbReference type="InterPro" id="IPR018528">
    <property type="entry name" value="Preph_deHydtase_CS"/>
</dbReference>
<dbReference type="GO" id="GO:0009094">
    <property type="term" value="P:L-phenylalanine biosynthetic process"/>
    <property type="evidence" value="ECO:0007669"/>
    <property type="project" value="UniProtKB-UniPathway"/>
</dbReference>
<evidence type="ECO:0000313" key="13">
    <source>
        <dbReference type="EMBL" id="RRD25256.1"/>
    </source>
</evidence>
<dbReference type="UniPathway" id="UPA00121">
    <property type="reaction ID" value="UER00345"/>
</dbReference>
<dbReference type="Gene3D" id="3.30.70.260">
    <property type="match status" value="1"/>
</dbReference>